<accession>A0ABW3UFL5</accession>
<evidence type="ECO:0000313" key="3">
    <source>
        <dbReference type="Proteomes" id="UP001597180"/>
    </source>
</evidence>
<comment type="caution">
    <text evidence="2">The sequence shown here is derived from an EMBL/GenBank/DDBJ whole genome shotgun (WGS) entry which is preliminary data.</text>
</comment>
<name>A0ABW3UFL5_9BACL</name>
<dbReference type="RefSeq" id="WP_179135900.1">
    <property type="nucleotide sequence ID" value="NZ_BAABJG010000055.1"/>
</dbReference>
<dbReference type="Proteomes" id="UP001597180">
    <property type="component" value="Unassembled WGS sequence"/>
</dbReference>
<feature type="domain" description="Thioredoxin" evidence="1">
    <location>
        <begin position="5"/>
        <end position="81"/>
    </location>
</feature>
<dbReference type="SUPFAM" id="SSF52833">
    <property type="entry name" value="Thioredoxin-like"/>
    <property type="match status" value="1"/>
</dbReference>
<evidence type="ECO:0000313" key="2">
    <source>
        <dbReference type="EMBL" id="MFD1219708.1"/>
    </source>
</evidence>
<protein>
    <submittedName>
        <fullName evidence="2">Thioredoxin family protein</fullName>
    </submittedName>
</protein>
<dbReference type="InterPro" id="IPR013766">
    <property type="entry name" value="Thioredoxin_domain"/>
</dbReference>
<proteinExistence type="predicted"/>
<dbReference type="EMBL" id="JBHTLU010000012">
    <property type="protein sequence ID" value="MFD1219708.1"/>
    <property type="molecule type" value="Genomic_DNA"/>
</dbReference>
<gene>
    <name evidence="2" type="ORF">ACFQ4B_06235</name>
</gene>
<dbReference type="Pfam" id="PF00085">
    <property type="entry name" value="Thioredoxin"/>
    <property type="match status" value="1"/>
</dbReference>
<dbReference type="Gene3D" id="3.40.30.10">
    <property type="entry name" value="Glutaredoxin"/>
    <property type="match status" value="1"/>
</dbReference>
<dbReference type="CDD" id="cd02947">
    <property type="entry name" value="TRX_family"/>
    <property type="match status" value="1"/>
</dbReference>
<keyword evidence="3" id="KW-1185">Reference proteome</keyword>
<sequence length="103" mass="12098">MEEWSEQQIKQRLEASDERLFIYFYTPMCGTCKVTERMLQVVLAMEPNLPLVKCNANYCPGLTQSWKVESVPCIASIERRSLTRKRYRMQGVADLLQWFQESA</sequence>
<reference evidence="3" key="1">
    <citation type="journal article" date="2019" name="Int. J. Syst. Evol. Microbiol.">
        <title>The Global Catalogue of Microorganisms (GCM) 10K type strain sequencing project: providing services to taxonomists for standard genome sequencing and annotation.</title>
        <authorList>
            <consortium name="The Broad Institute Genomics Platform"/>
            <consortium name="The Broad Institute Genome Sequencing Center for Infectious Disease"/>
            <person name="Wu L."/>
            <person name="Ma J."/>
        </authorList>
    </citation>
    <scope>NUCLEOTIDE SEQUENCE [LARGE SCALE GENOMIC DNA]</scope>
    <source>
        <strain evidence="3">CCUG 53270</strain>
    </source>
</reference>
<organism evidence="2 3">
    <name type="scientific">Paenibacillus vulneris</name>
    <dbReference type="NCBI Taxonomy" id="1133364"/>
    <lineage>
        <taxon>Bacteria</taxon>
        <taxon>Bacillati</taxon>
        <taxon>Bacillota</taxon>
        <taxon>Bacilli</taxon>
        <taxon>Bacillales</taxon>
        <taxon>Paenibacillaceae</taxon>
        <taxon>Paenibacillus</taxon>
    </lineage>
</organism>
<evidence type="ECO:0000259" key="1">
    <source>
        <dbReference type="Pfam" id="PF00085"/>
    </source>
</evidence>
<dbReference type="InterPro" id="IPR036249">
    <property type="entry name" value="Thioredoxin-like_sf"/>
</dbReference>